<sequence>MRKRSLRLPCARLRARTRGVGAEMAPRDRASGREQQDRSLRPSLPYPPLFLLPLPGAAAAMILLEVNNRIIEETLALKFENAAAGNKPEAVEVTFADFDGVLYHISNPNGDKTKVMVSISLKFYKELQAHGADELLKRVYGSFLVNPESGYNVSLLYDLENLPASKDSIVHQAGMLKRNCFASVFEKYFQFQEEGKEGENRAVIHYRDDETMYVESKKDRVTVVFSTVFKDDDDVVIGKVFMQEFKEGRRASHTAPQVLFSHREPPLELKDTDAAVGDNIGYITFVLFPRHTNASARDNTINLIHTFRDYLHYHIKCSKAYIHTRMRAKTSFACQQLLQASPVPSPKMTPNSTQEVPSAVPEGTVELSLVLASLIVMANLLLAVGIAGNRHLRSPPAGCFFLSLLLAGLLTGLALPALPGLWSQSRRGYWSCLFFYLSPNFSFLSLLANLLLVHRERYMAVLRPLQPRGSTRLALFLTWASPLLFASLPALGWNHWAPGANCSSQAVFPAPYLYLEVYGLLLPAVGAAALLSACVLAAAHRQLQDICRLERAVCRGAPSALARALTWRQARAQAGATLLFGLCWGPYVITLLLSVLAYEQRPPLGPGTLLSLTSLGSASAAAVPVAMGLGDQRYTAPWRAAAQRWLQMLRRRASPGSPGPSTAYCTSSQSSMDLDLN</sequence>
<keyword evidence="6" id="KW-0770">Synapse</keyword>
<dbReference type="InterPro" id="IPR017452">
    <property type="entry name" value="GPCR_Rhodpsn_7TM"/>
</dbReference>
<evidence type="ECO:0000256" key="8">
    <source>
        <dbReference type="ARBA" id="ARBA00022989"/>
    </source>
</evidence>
<dbReference type="STRING" id="9402.L5L1A9"/>
<feature type="transmembrane region" description="Helical" evidence="17">
    <location>
        <begin position="517"/>
        <end position="539"/>
    </location>
</feature>
<dbReference type="Gene3D" id="3.30.1460.20">
    <property type="match status" value="2"/>
</dbReference>
<keyword evidence="11" id="KW-0009">Actin-binding</keyword>
<evidence type="ECO:0000256" key="14">
    <source>
        <dbReference type="ARBA" id="ARBA00034102"/>
    </source>
</evidence>
<dbReference type="SUPFAM" id="SSF69645">
    <property type="entry name" value="Arp2/3 complex subunits"/>
    <property type="match status" value="2"/>
</dbReference>
<keyword evidence="7 17" id="KW-0812">Transmembrane</keyword>
<dbReference type="SUPFAM" id="SSF81321">
    <property type="entry name" value="Family A G protein-coupled receptor-like"/>
    <property type="match status" value="1"/>
</dbReference>
<dbReference type="CDD" id="cd15905">
    <property type="entry name" value="7tmA_GPBAR1"/>
    <property type="match status" value="1"/>
</dbReference>
<feature type="compositionally biased region" description="Basic and acidic residues" evidence="16">
    <location>
        <begin position="25"/>
        <end position="40"/>
    </location>
</feature>
<evidence type="ECO:0000256" key="1">
    <source>
        <dbReference type="ARBA" id="ARBA00004245"/>
    </source>
</evidence>
<feature type="transmembrane region" description="Helical" evidence="17">
    <location>
        <begin position="367"/>
        <end position="387"/>
    </location>
</feature>
<dbReference type="FunFam" id="3.30.1460.20:FF:000004">
    <property type="entry name" value="Arp2/3 complex 34 kDa subunit"/>
    <property type="match status" value="1"/>
</dbReference>
<dbReference type="Proteomes" id="UP000010552">
    <property type="component" value="Unassembled WGS sequence"/>
</dbReference>
<keyword evidence="9" id="KW-0807">Transducer</keyword>
<dbReference type="Pfam" id="PF00001">
    <property type="entry name" value="7tm_1"/>
    <property type="match status" value="1"/>
</dbReference>
<name>L5L1A9_PTEAL</name>
<evidence type="ECO:0000256" key="17">
    <source>
        <dbReference type="SAM" id="Phobius"/>
    </source>
</evidence>
<dbReference type="InterPro" id="IPR034666">
    <property type="entry name" value="ARPC2/4"/>
</dbReference>
<dbReference type="PANTHER" id="PTHR12058">
    <property type="entry name" value="ARP2/3 COMPLEX 34 KDA SUBUNIT"/>
    <property type="match status" value="1"/>
</dbReference>
<evidence type="ECO:0000256" key="10">
    <source>
        <dbReference type="ARBA" id="ARBA00023136"/>
    </source>
</evidence>
<dbReference type="GO" id="GO:0045202">
    <property type="term" value="C:synapse"/>
    <property type="evidence" value="ECO:0007669"/>
    <property type="project" value="UniProtKB-SubCell"/>
</dbReference>
<evidence type="ECO:0000256" key="11">
    <source>
        <dbReference type="ARBA" id="ARBA00023203"/>
    </source>
</evidence>
<feature type="transmembrane region" description="Helical" evidence="17">
    <location>
        <begin position="473"/>
        <end position="497"/>
    </location>
</feature>
<dbReference type="EMBL" id="KB030407">
    <property type="protein sequence ID" value="ELK17220.1"/>
    <property type="molecule type" value="Genomic_DNA"/>
</dbReference>
<dbReference type="GO" id="GO:0034314">
    <property type="term" value="P:Arp2/3 complex-mediated actin nucleation"/>
    <property type="evidence" value="ECO:0007669"/>
    <property type="project" value="InterPro"/>
</dbReference>
<evidence type="ECO:0000256" key="15">
    <source>
        <dbReference type="ARBA" id="ARBA00045903"/>
    </source>
</evidence>
<evidence type="ECO:0000256" key="16">
    <source>
        <dbReference type="SAM" id="MobiDB-lite"/>
    </source>
</evidence>
<evidence type="ECO:0000256" key="5">
    <source>
        <dbReference type="ARBA" id="ARBA00022490"/>
    </source>
</evidence>
<dbReference type="Pfam" id="PF04045">
    <property type="entry name" value="P34-Arc"/>
    <property type="match status" value="1"/>
</dbReference>
<dbReference type="PROSITE" id="PS50262">
    <property type="entry name" value="G_PROTEIN_RECEP_F1_2"/>
    <property type="match status" value="1"/>
</dbReference>
<evidence type="ECO:0000256" key="12">
    <source>
        <dbReference type="ARBA" id="ARBA00023212"/>
    </source>
</evidence>
<keyword evidence="5" id="KW-0963">Cytoplasm</keyword>
<keyword evidence="12" id="KW-0206">Cytoskeleton</keyword>
<keyword evidence="10 17" id="KW-0472">Membrane</keyword>
<feature type="compositionally biased region" description="Polar residues" evidence="16">
    <location>
        <begin position="659"/>
        <end position="677"/>
    </location>
</feature>
<protein>
    <recommendedName>
        <fullName evidence="4">Actin-related protein 2/3 complex subunit 2</fullName>
    </recommendedName>
    <alternativeName>
        <fullName evidence="13">Arp2/3 complex 34 kDa subunit</fullName>
    </alternativeName>
</protein>
<evidence type="ECO:0000313" key="20">
    <source>
        <dbReference type="Proteomes" id="UP000010552"/>
    </source>
</evidence>
<accession>L5L1A9</accession>
<feature type="domain" description="G-protein coupled receptors family 1 profile" evidence="18">
    <location>
        <begin position="378"/>
        <end position="627"/>
    </location>
</feature>
<comment type="subcellular location">
    <subcellularLocation>
        <location evidence="1">Cytoplasm</location>
        <location evidence="1">Cytoskeleton</location>
    </subcellularLocation>
    <subcellularLocation>
        <location evidence="2">Membrane</location>
    </subcellularLocation>
    <subcellularLocation>
        <location evidence="14">Synapse</location>
        <location evidence="14">Synaptosome</location>
    </subcellularLocation>
</comment>
<dbReference type="InterPro" id="IPR000276">
    <property type="entry name" value="GPCR_Rhodpsn"/>
</dbReference>
<dbReference type="GO" id="GO:0005200">
    <property type="term" value="F:structural constituent of cytoskeleton"/>
    <property type="evidence" value="ECO:0007669"/>
    <property type="project" value="TreeGrafter"/>
</dbReference>
<evidence type="ECO:0000256" key="9">
    <source>
        <dbReference type="ARBA" id="ARBA00023040"/>
    </source>
</evidence>
<dbReference type="InterPro" id="IPR007188">
    <property type="entry name" value="ARPC2"/>
</dbReference>
<evidence type="ECO:0000256" key="4">
    <source>
        <dbReference type="ARBA" id="ARBA00017833"/>
    </source>
</evidence>
<keyword evidence="6" id="KW-0771">Synaptosome</keyword>
<evidence type="ECO:0000256" key="2">
    <source>
        <dbReference type="ARBA" id="ARBA00004370"/>
    </source>
</evidence>
<evidence type="ECO:0000256" key="3">
    <source>
        <dbReference type="ARBA" id="ARBA00007192"/>
    </source>
</evidence>
<reference evidence="20" key="1">
    <citation type="journal article" date="2013" name="Science">
        <title>Comparative analysis of bat genomes provides insight into the evolution of flight and immunity.</title>
        <authorList>
            <person name="Zhang G."/>
            <person name="Cowled C."/>
            <person name="Shi Z."/>
            <person name="Huang Z."/>
            <person name="Bishop-Lilly K.A."/>
            <person name="Fang X."/>
            <person name="Wynne J.W."/>
            <person name="Xiong Z."/>
            <person name="Baker M.L."/>
            <person name="Zhao W."/>
            <person name="Tachedjian M."/>
            <person name="Zhu Y."/>
            <person name="Zhou P."/>
            <person name="Jiang X."/>
            <person name="Ng J."/>
            <person name="Yang L."/>
            <person name="Wu L."/>
            <person name="Xiao J."/>
            <person name="Feng Y."/>
            <person name="Chen Y."/>
            <person name="Sun X."/>
            <person name="Zhang Y."/>
            <person name="Marsh G.A."/>
            <person name="Crameri G."/>
            <person name="Broder C.C."/>
            <person name="Frey K.G."/>
            <person name="Wang L.F."/>
            <person name="Wang J."/>
        </authorList>
    </citation>
    <scope>NUCLEOTIDE SEQUENCE [LARGE SCALE GENOMIC DNA]</scope>
</reference>
<dbReference type="GO" id="GO:0005885">
    <property type="term" value="C:Arp2/3 protein complex"/>
    <property type="evidence" value="ECO:0007669"/>
    <property type="project" value="InterPro"/>
</dbReference>
<feature type="region of interest" description="Disordered" evidence="16">
    <location>
        <begin position="19"/>
        <end position="41"/>
    </location>
</feature>
<keyword evidence="9" id="KW-0297">G-protein coupled receptor</keyword>
<dbReference type="InParanoid" id="L5L1A9"/>
<dbReference type="GO" id="GO:0043005">
    <property type="term" value="C:neuron projection"/>
    <property type="evidence" value="ECO:0007669"/>
    <property type="project" value="UniProtKB-KW"/>
</dbReference>
<dbReference type="GO" id="GO:0030041">
    <property type="term" value="P:actin filament polymerization"/>
    <property type="evidence" value="ECO:0007669"/>
    <property type="project" value="InterPro"/>
</dbReference>
<dbReference type="AlphaFoldDB" id="L5L1A9"/>
<comment type="function">
    <text evidence="15">Actin-binding component of the Arp2/3 complex, a multiprotein complex that mediates actin polymerization upon stimulation by nucleation-promoting factor (NPF). The Arp2/3 complex mediates the formation of branched actin networks in the cytoplasm, providing the force for cell motility. Seems to contact the mother actin filament. In addition to its role in the cytoplasmic cytoskeleton, the Arp2/3 complex also promotes actin polymerization in the nucleus, thereby regulating gene transcription and repair of damaged DNA. The Arp2/3 complex promotes homologous recombination (HR) repair in response to DNA damage by promoting nuclear actin polymerization, leading to drive motility of double-strand breaks (DSBs).</text>
</comment>
<evidence type="ECO:0000313" key="19">
    <source>
        <dbReference type="EMBL" id="ELK17220.1"/>
    </source>
</evidence>
<dbReference type="PANTHER" id="PTHR12058:SF0">
    <property type="entry name" value="ACTIN-RELATED PROTEIN 2_3 COMPLEX SUBUNIT 2"/>
    <property type="match status" value="1"/>
</dbReference>
<feature type="transmembrane region" description="Helical" evidence="17">
    <location>
        <begin position="578"/>
        <end position="597"/>
    </location>
</feature>
<feature type="transmembrane region" description="Helical" evidence="17">
    <location>
        <begin position="609"/>
        <end position="629"/>
    </location>
</feature>
<feature type="region of interest" description="Disordered" evidence="16">
    <location>
        <begin position="652"/>
        <end position="677"/>
    </location>
</feature>
<proteinExistence type="inferred from homology"/>
<evidence type="ECO:0000256" key="7">
    <source>
        <dbReference type="ARBA" id="ARBA00022692"/>
    </source>
</evidence>
<feature type="transmembrane region" description="Helical" evidence="17">
    <location>
        <begin position="428"/>
        <end position="452"/>
    </location>
</feature>
<dbReference type="FunFam" id="3.30.1460.20:FF:000002">
    <property type="entry name" value="Arp2/3 complex 34 kDa subunit"/>
    <property type="match status" value="1"/>
</dbReference>
<dbReference type="GO" id="GO:0004930">
    <property type="term" value="F:G protein-coupled receptor activity"/>
    <property type="evidence" value="ECO:0007669"/>
    <property type="project" value="UniProtKB-KW"/>
</dbReference>
<evidence type="ECO:0000256" key="13">
    <source>
        <dbReference type="ARBA" id="ARBA00029755"/>
    </source>
</evidence>
<evidence type="ECO:0000256" key="6">
    <source>
        <dbReference type="ARBA" id="ARBA00022599"/>
    </source>
</evidence>
<feature type="transmembrane region" description="Helical" evidence="17">
    <location>
        <begin position="399"/>
        <end position="422"/>
    </location>
</feature>
<comment type="similarity">
    <text evidence="3">Belongs to the ARPC2 family.</text>
</comment>
<dbReference type="GO" id="GO:0051015">
    <property type="term" value="F:actin filament binding"/>
    <property type="evidence" value="ECO:0007669"/>
    <property type="project" value="TreeGrafter"/>
</dbReference>
<keyword evidence="20" id="KW-1185">Reference proteome</keyword>
<gene>
    <name evidence="19" type="ORF">PAL_GLEAN10014440</name>
</gene>
<organism evidence="19 20">
    <name type="scientific">Pteropus alecto</name>
    <name type="common">Black flying fox</name>
    <dbReference type="NCBI Taxonomy" id="9402"/>
    <lineage>
        <taxon>Eukaryota</taxon>
        <taxon>Metazoa</taxon>
        <taxon>Chordata</taxon>
        <taxon>Craniata</taxon>
        <taxon>Vertebrata</taxon>
        <taxon>Euteleostomi</taxon>
        <taxon>Mammalia</taxon>
        <taxon>Eutheria</taxon>
        <taxon>Laurasiatheria</taxon>
        <taxon>Chiroptera</taxon>
        <taxon>Yinpterochiroptera</taxon>
        <taxon>Pteropodoidea</taxon>
        <taxon>Pteropodidae</taxon>
        <taxon>Pteropodinae</taxon>
        <taxon>Pteropus</taxon>
    </lineage>
</organism>
<dbReference type="Gene3D" id="1.20.1070.10">
    <property type="entry name" value="Rhodopsin 7-helix transmembrane proteins"/>
    <property type="match status" value="1"/>
</dbReference>
<evidence type="ECO:0000259" key="18">
    <source>
        <dbReference type="PROSITE" id="PS50262"/>
    </source>
</evidence>
<keyword evidence="8 17" id="KW-1133">Transmembrane helix</keyword>
<keyword evidence="9" id="KW-0675">Receptor</keyword>
<dbReference type="GO" id="GO:0016020">
    <property type="term" value="C:membrane"/>
    <property type="evidence" value="ECO:0007669"/>
    <property type="project" value="UniProtKB-SubCell"/>
</dbReference>
<dbReference type="eggNOG" id="ENOG502SQ0C">
    <property type="taxonomic scope" value="Eukaryota"/>
</dbReference>